<reference evidence="3" key="1">
    <citation type="journal article" date="2019" name="Int. J. Syst. Evol. Microbiol.">
        <title>The Global Catalogue of Microorganisms (GCM) 10K type strain sequencing project: providing services to taxonomists for standard genome sequencing and annotation.</title>
        <authorList>
            <consortium name="The Broad Institute Genomics Platform"/>
            <consortium name="The Broad Institute Genome Sequencing Center for Infectious Disease"/>
            <person name="Wu L."/>
            <person name="Ma J."/>
        </authorList>
    </citation>
    <scope>NUCLEOTIDE SEQUENCE [LARGE SCALE GENOMIC DNA]</scope>
    <source>
        <strain evidence="3">CGMCC 1.12931</strain>
    </source>
</reference>
<feature type="domain" description="Antitoxin VbhA" evidence="1">
    <location>
        <begin position="27"/>
        <end position="69"/>
    </location>
</feature>
<evidence type="ECO:0000313" key="2">
    <source>
        <dbReference type="EMBL" id="GGE45366.1"/>
    </source>
</evidence>
<proteinExistence type="predicted"/>
<organism evidence="2 3">
    <name type="scientific">Psychroflexus planctonicus</name>
    <dbReference type="NCBI Taxonomy" id="1526575"/>
    <lineage>
        <taxon>Bacteria</taxon>
        <taxon>Pseudomonadati</taxon>
        <taxon>Bacteroidota</taxon>
        <taxon>Flavobacteriia</taxon>
        <taxon>Flavobacteriales</taxon>
        <taxon>Flavobacteriaceae</taxon>
        <taxon>Psychroflexus</taxon>
    </lineage>
</organism>
<dbReference type="InterPro" id="IPR043038">
    <property type="entry name" value="VbhA_sf"/>
</dbReference>
<dbReference type="CDD" id="cd11586">
    <property type="entry name" value="VbhA_like"/>
    <property type="match status" value="1"/>
</dbReference>
<dbReference type="Pfam" id="PF18495">
    <property type="entry name" value="VbhA"/>
    <property type="match status" value="1"/>
</dbReference>
<dbReference type="EMBL" id="BMGM01000023">
    <property type="protein sequence ID" value="GGE45366.1"/>
    <property type="molecule type" value="Genomic_DNA"/>
</dbReference>
<dbReference type="Gene3D" id="1.10.8.1050">
    <property type="entry name" value="Antitoxin VbhA-like"/>
    <property type="match status" value="1"/>
</dbReference>
<evidence type="ECO:0000313" key="3">
    <source>
        <dbReference type="Proteomes" id="UP000599179"/>
    </source>
</evidence>
<dbReference type="InterPro" id="IPR033788">
    <property type="entry name" value="VbhA-like"/>
</dbReference>
<name>A0ABQ1SNC7_9FLAO</name>
<comment type="caution">
    <text evidence="2">The sequence shown here is derived from an EMBL/GenBank/DDBJ whole genome shotgun (WGS) entry which is preliminary data.</text>
</comment>
<dbReference type="InterPro" id="IPR041535">
    <property type="entry name" value="VbhA"/>
</dbReference>
<accession>A0ABQ1SNC7</accession>
<protein>
    <recommendedName>
        <fullName evidence="1">Antitoxin VbhA domain-containing protein</fullName>
    </recommendedName>
</protein>
<keyword evidence="3" id="KW-1185">Reference proteome</keyword>
<dbReference type="Proteomes" id="UP000599179">
    <property type="component" value="Unassembled WGS sequence"/>
</dbReference>
<evidence type="ECO:0000259" key="1">
    <source>
        <dbReference type="Pfam" id="PF18495"/>
    </source>
</evidence>
<sequence>MYNSIEIDRKKLTIMGVKFSDLKTLENTASAIGSNMFEGFRPTQRSIEIIRDYIIGKISIDDLIIYTKKKTYV</sequence>
<gene>
    <name evidence="2" type="ORF">GCM10010832_26610</name>
</gene>